<name>A0A2P1GMC0_9VIRU</name>
<feature type="transmembrane region" description="Helical" evidence="1">
    <location>
        <begin position="1132"/>
        <end position="1156"/>
    </location>
</feature>
<keyword evidence="1" id="KW-1133">Transmembrane helix</keyword>
<protein>
    <recommendedName>
        <fullName evidence="3">Glycoprotein</fullName>
    </recommendedName>
</protein>
<keyword evidence="1" id="KW-0472">Membrane</keyword>
<dbReference type="EMBL" id="MG599878">
    <property type="protein sequence ID" value="AVM87135.1"/>
    <property type="molecule type" value="Genomic_RNA"/>
</dbReference>
<sequence>MSAQNTCEACGSTCLIVIFTMLLIFMFIFMNMMQFGCKVRKAYGPKFWKIFFCSWMIANDKLTIVSEAKLHALEGVNISMFPENLLSPFSEIPVFNYHCDEGLHFHLCTKVVANQLRFDNRSYSMISCSTDDRAYNFFLLNGVPYDVWYNSTNELSCTVKSVIQLNDIIYSNPCDGAIRLVTNVPNFINLPCANWQILTTSSHYCDLNTFRCHNSRIDPRSKVPVIIGDSRSQCYPDHISTECKSTSCLDWDKSVCSTSEVIALASRSVENYLLARPGSPWTFRFNKPSVIITNFGFSGCVEFYQEQYRTTSGIGTGVTDNSDQGSNPDFTYSAKPLLSHYTNLMSLLSAESCYTVRTGRVTHGSPLDDGEHILINCTTSTGCGYSFRLNHCTGSSVFVRALITQGNYTLDNSPVIVTNTTRVFTLFTFNTELRISVGNGGQLRLPAVYQCCSKPNTKDFYFINSTLPTGTNCRFPEYLSKLNEACKEHPKCHFQDRPDPYPGSGDVNMRLSNMQLLRNVTHRPIDDTIIKPIIGFYEPFLPCTDNCFMYDDIFYRVGHCGDAVGYISNYSFYHTKPECTYHPYCIDQNCNIHERERNPLGCICLGNGTNSETTCKIRTKGNCIYTCPWAQITDNDKTVYAGNEYCTTTERVTICFGTVCIKYRQPFGWVPKMDYNIYDPMHILVICTFVLCALAFLTAHNWSEVFTKTVRIIRNLFWWKPFHKENPCYYCHKDIPGSVREHYMLHHSTWWDMFSISFWYKRNKMQARRGPSLMSGRTYIETKSNNFYRYNIFVFLLLVLLCRMPTTVKALKITHDQVGDEFVSDEIRFKVESYGSACTCAVVGFNCLSVQFKQYGAQWCNKKCDDVKYDWPTNCTYYEHKADGVGGWSEGCGIFGANCQWIRVCPICNHLEPVLKCICTPMVKISTTTGTCLITNTTQSCVQNNITVTTKSYQKDNVVCRGNEISTVDAVYWTTLQFNINPPICTFWMSLDRTWGVVNSACQMNDGLKYTSIDGTCSSEQLTFYDGDIDIVFRTSFKRECDTIKPIVLGCNRLPTSTWVAYTFICRTCADYHDKMYTCNTTNLFKTDGSCCLEEGICSIKNETIDGFYVSDITGKSDNMWNPTQSTGWRTILFWVAIAICCFLLLMILTFIFSCWCRKGDVFKHKYYKML</sequence>
<accession>A0A2P1GMC0</accession>
<proteinExistence type="predicted"/>
<feature type="transmembrane region" description="Helical" evidence="1">
    <location>
        <begin position="12"/>
        <end position="33"/>
    </location>
</feature>
<feature type="transmembrane region" description="Helical" evidence="1">
    <location>
        <begin position="681"/>
        <end position="699"/>
    </location>
</feature>
<evidence type="ECO:0000256" key="1">
    <source>
        <dbReference type="SAM" id="Phobius"/>
    </source>
</evidence>
<keyword evidence="1" id="KW-0812">Transmembrane</keyword>
<feature type="transmembrane region" description="Helical" evidence="1">
    <location>
        <begin position="787"/>
        <end position="806"/>
    </location>
</feature>
<evidence type="ECO:0000313" key="2">
    <source>
        <dbReference type="EMBL" id="AVM87135.1"/>
    </source>
</evidence>
<organism evidence="2">
    <name type="scientific">Western African lungfish astro-like virus</name>
    <dbReference type="NCBI Taxonomy" id="2116421"/>
    <lineage>
        <taxon>Viruses</taxon>
        <taxon>Riboviria</taxon>
    </lineage>
</organism>
<reference evidence="2" key="1">
    <citation type="journal article" date="2018" name="Nature">
        <title>The evolutionary history of vertebrate RNA viruses.</title>
        <authorList>
            <person name="Shi M."/>
            <person name="Lin X.D."/>
            <person name="Chen X."/>
            <person name="Tian J.H."/>
            <person name="Chen L.J."/>
            <person name="Li K."/>
            <person name="Wang W."/>
            <person name="Eden J.S."/>
            <person name="Shen J.J."/>
            <person name="Liu L."/>
            <person name="Holmes E.C."/>
            <person name="Zhang Y.Z."/>
        </authorList>
    </citation>
    <scope>NUCLEOTIDE SEQUENCE</scope>
    <source>
        <strain evidence="2">FZFYG149406</strain>
    </source>
</reference>
<evidence type="ECO:0008006" key="3">
    <source>
        <dbReference type="Google" id="ProtNLM"/>
    </source>
</evidence>